<evidence type="ECO:0000256" key="6">
    <source>
        <dbReference type="ARBA" id="ARBA00023180"/>
    </source>
</evidence>
<evidence type="ECO:0000256" key="5">
    <source>
        <dbReference type="ARBA" id="ARBA00023157"/>
    </source>
</evidence>
<comment type="caution">
    <text evidence="7">Lacks conserved residue(s) required for the propagation of feature annotation.</text>
</comment>
<feature type="disulfide bond" evidence="8">
    <location>
        <begin position="2535"/>
        <end position="2562"/>
    </location>
</feature>
<evidence type="ECO:0000259" key="9">
    <source>
        <dbReference type="PROSITE" id="PS50026"/>
    </source>
</evidence>
<dbReference type="Gene3D" id="2.10.25.10">
    <property type="entry name" value="Laminin"/>
    <property type="match status" value="2"/>
</dbReference>
<evidence type="ECO:0000256" key="2">
    <source>
        <dbReference type="ARBA" id="ARBA00022659"/>
    </source>
</evidence>
<dbReference type="SMART" id="SM00181">
    <property type="entry name" value="EGF"/>
    <property type="match status" value="3"/>
</dbReference>
<feature type="domain" description="Sushi" evidence="10">
    <location>
        <begin position="1199"/>
        <end position="1256"/>
    </location>
</feature>
<feature type="disulfide bond" evidence="8">
    <location>
        <begin position="241"/>
        <end position="268"/>
    </location>
</feature>
<feature type="domain" description="Sushi" evidence="10">
    <location>
        <begin position="2209"/>
        <end position="2267"/>
    </location>
</feature>
<keyword evidence="5 7" id="KW-1015">Disulfide bond</keyword>
<feature type="domain" description="Sushi" evidence="10">
    <location>
        <begin position="505"/>
        <end position="559"/>
    </location>
</feature>
<feature type="domain" description="Sushi" evidence="10">
    <location>
        <begin position="793"/>
        <end position="850"/>
    </location>
</feature>
<evidence type="ECO:0000256" key="4">
    <source>
        <dbReference type="ARBA" id="ARBA00023136"/>
    </source>
</evidence>
<feature type="domain" description="Sushi" evidence="10">
    <location>
        <begin position="154"/>
        <end position="212"/>
    </location>
</feature>
<gene>
    <name evidence="11" type="ORF">GSLYS_00018742001</name>
</gene>
<dbReference type="InterPro" id="IPR000742">
    <property type="entry name" value="EGF"/>
</dbReference>
<feature type="domain" description="Sushi" evidence="10">
    <location>
        <begin position="2630"/>
        <end position="2687"/>
    </location>
</feature>
<feature type="disulfide bond" evidence="8">
    <location>
        <begin position="1027"/>
        <end position="1070"/>
    </location>
</feature>
<feature type="domain" description="Sushi" evidence="10">
    <location>
        <begin position="2268"/>
        <end position="2325"/>
    </location>
</feature>
<dbReference type="SUPFAM" id="SSF57196">
    <property type="entry name" value="EGF/Laminin"/>
    <property type="match status" value="1"/>
</dbReference>
<feature type="domain" description="Sushi" evidence="10">
    <location>
        <begin position="1797"/>
        <end position="1856"/>
    </location>
</feature>
<keyword evidence="12" id="KW-1185">Reference proteome</keyword>
<feature type="disulfide bond" evidence="8">
    <location>
        <begin position="1535"/>
        <end position="1562"/>
    </location>
</feature>
<feature type="disulfide bond" evidence="8">
    <location>
        <begin position="359"/>
        <end position="386"/>
    </location>
</feature>
<dbReference type="PANTHER" id="PTHR19325:SF575">
    <property type="entry name" value="LOCOMOTION-RELATED PROTEIN HIKARU GENKI"/>
    <property type="match status" value="1"/>
</dbReference>
<evidence type="ECO:0000256" key="1">
    <source>
        <dbReference type="ARBA" id="ARBA00004370"/>
    </source>
</evidence>
<feature type="disulfide bond" evidence="8">
    <location>
        <begin position="821"/>
        <end position="848"/>
    </location>
</feature>
<feature type="domain" description="Sushi" evidence="10">
    <location>
        <begin position="1430"/>
        <end position="1492"/>
    </location>
</feature>
<feature type="disulfide bond" evidence="8">
    <location>
        <begin position="590"/>
        <end position="617"/>
    </location>
</feature>
<name>A0AAV2IG92_LYMST</name>
<feature type="disulfide bond" evidence="8">
    <location>
        <begin position="2690"/>
        <end position="2733"/>
    </location>
</feature>
<keyword evidence="2 8" id="KW-0768">Sushi</keyword>
<feature type="disulfide bond" evidence="7">
    <location>
        <begin position="2813"/>
        <end position="2823"/>
    </location>
</feature>
<feature type="domain" description="Sushi" evidence="10">
    <location>
        <begin position="851"/>
        <end position="909"/>
    </location>
</feature>
<feature type="domain" description="Sushi" evidence="10">
    <location>
        <begin position="678"/>
        <end position="734"/>
    </location>
</feature>
<feature type="disulfide bond" evidence="8">
    <location>
        <begin position="475"/>
        <end position="502"/>
    </location>
</feature>
<feature type="disulfide bond" evidence="8">
    <location>
        <begin position="1592"/>
        <end position="1619"/>
    </location>
</feature>
<sequence length="2856" mass="308159">MSQVTYTCLPGFLPSGKNVIECEQTRDWSPTTFSCTPVDCGVPAKIDHGTLAVGSFIYNSLASYQCQQGYTLDGDEDRRCQEDGTWSGGNPVCNPVSCGALAPITNGKVIYNEVTFSSTAEYTCDAGFELRGSPEINCEASGLWAPEPPTCQPRACPMPQDVDFGSYTILGSPVYRSQVNYTCGIGYILTGASMMTCQEDGTWSAAAPVCERIECPDLNSPQNGSVTVFGKTYTSVAGYSCSRDYKISGVDTRICQINGTWSNEAPTCLSTKCSSPNTVSNGRLDFKDLSIGSIVRYSCDRGYILEGDASRRCQDDLTLTGQEPICQPVDCGELGSLDNGAISLPDQKTIYNTVAMLSCNQGYTLKGDKSIKCEAGGKWSSKVFSCAPVECTKVSSVISNGKTNGTNSTYGAVIAYECDVGFKLQGAAIRRCLSSGNWDAPIPICETVECPAPKLSHGTISSFQRTYGTVVDFSCRGSYRLEGASRRTCTATGEWSGDEPKCLKINCKAPDRVSHSESEVLNETAIKYECHRGYTLLGAAVRTCGSDEIWRPAAPICQIVSCPDLSQDVLEDGNITYSANTFEEFVSYTCKTGYRLRGDEKRRCQASGLWESQKPSCEIVSCGHPGLVSNGHIEGDDYSFNSTVSFLCNKGFKLVGANVLICLASGRWGSDLPYCDRITCPELDFPIGTVTILSSFYDGIAEYSCNKGYQVVGNKERKCLETGEWSGNVPNCTVVFCPMPAPIEHAILESNTTGLGAELFYTCEEGYNLFGDFTRVCQQNGNWSNEPPVCSPVNCPEPSWPENGIYLGESGTYQSLITYECLEGYELFGSVGRVCQANTTWSGTDPECRKISCGSPPTIENAFILQQDDDLYESQVVYDCVEGYSASGQDLTSCLSNRTWSYLDLTCTILSCPTIDIPNAVFNGSSLTYETNVSISCREGYNLAGVSHIICTADGSWSHAYPSCLLVQCPQLGELRFGTVASTSNDYGSSATFSCNTGYNLVGVQQVECLSAGAWSAAMPSCQIVTCQAPQSPVPNGRLVSPKVEYYYQDQISYICDYGYELSGQNLMTCLAIGQFDSTPPACVRIPCPTPESIEFGQFTFEDSLTVGYECQIGYEIAGNSRLTCLLGGAWSGLAPACVPVICPTPSQIENGFIEGDNFTFGDSIVYKCYLGYQLEGDSTRVCQANRSWSHSEPQCNPISCGPPTEPFENGVISGEYIFGSGVEYFCSPGFELAGESFRQCQADGSWENSKHECIRLSCLAPTSIPFGVISGSSYLFEDNITYSCNPGYFLQGESVRTCLSSLEWSGQEPACVRISCGTPFSLENGQVLGSSYLYLDQVNLTCNFGYRLVGVNSSVCDASGLWSGGLTICEQILCLSPPVINQGRIVRDVNMGKYVVQSLVGYECDVGYTMNGTAEKICQETGNWSGNPISCHPVSCRSITNIDYGTVLGSAYIYLSVLNFTCNHGFELVGSSSLQCDHTGSWSAQKPYCKVMSCPTLTVVNGYANINPGDGSDIVPADQRNSTYIYKDVATFFCNEGYEIVGELTSQCQVDSAWSNTNTTCLAVQCPKPEIQNAVVSNASLTFGSVVTITCHSGYDLIGESELTCGADKNWIESLPQCVLLACGSPPSVVNAIIVGDSFKQGDAISYKCRPGYEAVGNTVIVCGLANQWLGTLPTCMEVDCGPPPVFPASTVTVATTTYRSFAEVLCNSGYVLNGNGTLVCSADRTWRYDPNLRCDPRDCGQPPDIDHSSFAVDDTTLGGVAVYMCATGYLMMGGSSLFCDEDGAWRQEYPKCSPLDCSTPPDVPNANLLSAGTLYLDKVEYACHTGYKLATSNATELVCGEMALWEGEIPVCEVVNCGWPSQVLDSYYFLDNNRTDYLSLAVYHCNAGYTSPLPDNVLTCNAFGVWEGELISCAPVDCSDYPQLLKGQYSPGNGTKYQSVVRYDCVSGYVKTGPDVIICLETGKWSSDDHACLPVDCQDPPSIENGDIDFNETTFQSRVTYSCLPGFYLGGKDNIECLESGLWSSSVPTCVPVDCKTPSSIEHGWANYTSSTFQNLAIYSCHPGYTLGPHSTLICGETGEWQGIEPHCVIVNCTEPVPKPNGSVVYTTLTYQSVALFTCDPGFRLEGRTTLSCTETGQWSDESPPCSPLDCSNPIKINHGDVVVSGTTFGASAAYSCHVGYTLVGQHQIYCNEQGAWNSSAPSCEVVDCRTPSGLDNGEVIFSSTTYLSLATYSCSNGFKLNGQSTVVCMESGSWFSSEEAKCEPVTCPEPTVIAHGEVTYTELKVGLTAVYQCLAGYVMLGTGALLCGEDGSWQGNVPTCQLIVCPSPPDIMNGYILSSSMRVGATVEYVCSTGFIHDGVTSIECLADGMWSSELPVCKRIKCAAPPVIANSIVTADTGRSVTSRVTFSCLKGYQMINDKDIEITITCGDDGDWHGKIPSCEIVVCYDPPPTIPFSTFVTTGNTYTSEAIYTCNVGYTIAGSNKIMCSHVGQWLTDDPPQCVPISCSQPREFPLSTFEGTEFTFGKSVNYTCIPGHDLTGSSTSYCNFDGQWSTVVFQCTVRHCGSLVAVPENGEIISGPENGPYIVGSVITFKCLGEYSLVGPASMRCAETGEWDASPPQCQSIIELCSETLIMDNIHPPPPGKLTGNHIIIQCLPGYVAVGNMTSVCQRDGNWTLPQGQCQRVFCDKPVVADTQKVMLLGRSYFYGDKVVFMCRHGFNSVPTPPVLTCLETGRWDAEPLCIAHCKQECLNGGHCLGFNRCKCMTGWGGTSCQIANCILPCLHGGHCVAPYKCRCPLGYEGTRCQKAICSQPCQNGGRCLRPNKCQCPSGFVGDFCESMTLARKRQLNVNIS</sequence>
<keyword evidence="7" id="KW-0245">EGF-like domain</keyword>
<feature type="disulfide bond" evidence="8">
    <location>
        <begin position="2658"/>
        <end position="2685"/>
    </location>
</feature>
<feature type="disulfide bond" evidence="8">
    <location>
        <begin position="8"/>
        <end position="35"/>
    </location>
</feature>
<feature type="domain" description="Sushi" evidence="10">
    <location>
        <begin position="2384"/>
        <end position="2446"/>
    </location>
</feature>
<dbReference type="Proteomes" id="UP001497497">
    <property type="component" value="Unassembled WGS sequence"/>
</dbReference>
<feature type="disulfide bond" evidence="8">
    <location>
        <begin position="1169"/>
        <end position="1196"/>
    </location>
</feature>
<feature type="disulfide bond" evidence="8">
    <location>
        <begin position="2718"/>
        <end position="2745"/>
    </location>
</feature>
<dbReference type="PROSITE" id="PS50026">
    <property type="entry name" value="EGF_3"/>
    <property type="match status" value="2"/>
</dbReference>
<feature type="domain" description="Sushi" evidence="10">
    <location>
        <begin position="448"/>
        <end position="504"/>
    </location>
</feature>
<feature type="disulfide bond" evidence="8">
    <location>
        <begin position="1859"/>
        <end position="1902"/>
    </location>
</feature>
<keyword evidence="3" id="KW-0677">Repeat</keyword>
<feature type="disulfide bond" evidence="8">
    <location>
        <begin position="880"/>
        <end position="907"/>
    </location>
</feature>
<reference evidence="11 12" key="1">
    <citation type="submission" date="2024-04" db="EMBL/GenBank/DDBJ databases">
        <authorList>
            <consortium name="Genoscope - CEA"/>
            <person name="William W."/>
        </authorList>
    </citation>
    <scope>NUCLEOTIDE SEQUENCE [LARGE SCALE GENOMIC DNA]</scope>
</reference>
<feature type="disulfide bond" evidence="8">
    <location>
        <begin position="124"/>
        <end position="151"/>
    </location>
</feature>
<feature type="domain" description="Sushi" evidence="10">
    <location>
        <begin position="213"/>
        <end position="270"/>
    </location>
</feature>
<feature type="disulfide bond" evidence="8">
    <location>
        <begin position="1463"/>
        <end position="1490"/>
    </location>
</feature>
<feature type="disulfide bond" evidence="8">
    <location>
        <begin position="299"/>
        <end position="326"/>
    </location>
</feature>
<dbReference type="InterPro" id="IPR035976">
    <property type="entry name" value="Sushi/SCR/CCP_sf"/>
</dbReference>
<feature type="domain" description="Sushi" evidence="10">
    <location>
        <begin position="620"/>
        <end position="677"/>
    </location>
</feature>
<dbReference type="EMBL" id="CAXITT010000692">
    <property type="protein sequence ID" value="CAL1545259.1"/>
    <property type="molecule type" value="Genomic_DNA"/>
</dbReference>
<feature type="disulfide bond" evidence="8">
    <location>
        <begin position="2005"/>
        <end position="2032"/>
    </location>
</feature>
<feature type="domain" description="Sushi" evidence="10">
    <location>
        <begin position="1315"/>
        <end position="1372"/>
    </location>
</feature>
<feature type="domain" description="Sushi" evidence="10">
    <location>
        <begin position="1739"/>
        <end position="1796"/>
    </location>
</feature>
<feature type="disulfide bond" evidence="8">
    <location>
        <begin position="418"/>
        <end position="445"/>
    </location>
</feature>
<dbReference type="PROSITE" id="PS01186">
    <property type="entry name" value="EGF_2"/>
    <property type="match status" value="1"/>
</dbReference>
<feature type="disulfide bond" evidence="8">
    <location>
        <begin position="1111"/>
        <end position="1138"/>
    </location>
</feature>
<evidence type="ECO:0000259" key="10">
    <source>
        <dbReference type="PROSITE" id="PS50923"/>
    </source>
</evidence>
<dbReference type="CDD" id="cd00033">
    <property type="entry name" value="CCP"/>
    <property type="match status" value="45"/>
</dbReference>
<feature type="domain" description="Sushi" evidence="10">
    <location>
        <begin position="1622"/>
        <end position="1679"/>
    </location>
</feature>
<feature type="disulfide bond" evidence="7">
    <location>
        <begin position="2767"/>
        <end position="2776"/>
    </location>
</feature>
<feature type="domain" description="Sushi" evidence="10">
    <location>
        <begin position="910"/>
        <end position="966"/>
    </location>
</feature>
<feature type="domain" description="Sushi" evidence="10">
    <location>
        <begin position="1977"/>
        <end position="2034"/>
    </location>
</feature>
<comment type="subcellular location">
    <subcellularLocation>
        <location evidence="1">Membrane</location>
    </subcellularLocation>
</comment>
<feature type="domain" description="Sushi" evidence="10">
    <location>
        <begin position="1565"/>
        <end position="1621"/>
    </location>
</feature>
<feature type="disulfide bond" evidence="8">
    <location>
        <begin position="1343"/>
        <end position="1370"/>
    </location>
</feature>
<feature type="domain" description="Sushi" evidence="10">
    <location>
        <begin position="1918"/>
        <end position="1976"/>
    </location>
</feature>
<feature type="domain" description="Sushi" evidence="10">
    <location>
        <begin position="2326"/>
        <end position="2383"/>
    </location>
</feature>
<feature type="domain" description="Sushi" evidence="10">
    <location>
        <begin position="1086"/>
        <end position="1140"/>
    </location>
</feature>
<feature type="domain" description="Sushi" evidence="10">
    <location>
        <begin position="560"/>
        <end position="619"/>
    </location>
</feature>
<protein>
    <recommendedName>
        <fullName evidence="13">SVEP1</fullName>
    </recommendedName>
</protein>
<feature type="domain" description="Sushi" evidence="10">
    <location>
        <begin position="271"/>
        <end position="328"/>
    </location>
</feature>
<feature type="domain" description="Sushi" evidence="10">
    <location>
        <begin position="2035"/>
        <end position="2092"/>
    </location>
</feature>
<dbReference type="PANTHER" id="PTHR19325">
    <property type="entry name" value="COMPLEMENT COMPONENT-RELATED SUSHI DOMAIN-CONTAINING"/>
    <property type="match status" value="1"/>
</dbReference>
<feature type="domain" description="EGF-like" evidence="9">
    <location>
        <begin position="2809"/>
        <end position="2841"/>
    </location>
</feature>
<feature type="disulfide bond" evidence="8">
    <location>
        <begin position="648"/>
        <end position="675"/>
    </location>
</feature>
<dbReference type="GO" id="GO:0016020">
    <property type="term" value="C:membrane"/>
    <property type="evidence" value="ECO:0007669"/>
    <property type="project" value="UniProtKB-SubCell"/>
</dbReference>
<proteinExistence type="predicted"/>
<feature type="disulfide bond" evidence="8">
    <location>
        <begin position="705"/>
        <end position="732"/>
    </location>
</feature>
<feature type="domain" description="Sushi" evidence="10">
    <location>
        <begin position="1025"/>
        <end position="1085"/>
    </location>
</feature>
<feature type="domain" description="Sushi" evidence="10">
    <location>
        <begin position="2688"/>
        <end position="2747"/>
    </location>
</feature>
<feature type="disulfide bond" evidence="8">
    <location>
        <begin position="2296"/>
        <end position="2323"/>
    </location>
</feature>
<feature type="disulfide bond" evidence="8">
    <location>
        <begin position="1947"/>
        <end position="1974"/>
    </location>
</feature>
<dbReference type="PROSITE" id="PS00022">
    <property type="entry name" value="EGF_1"/>
    <property type="match status" value="1"/>
</dbReference>
<comment type="caution">
    <text evidence="11">The sequence shown here is derived from an EMBL/GenBank/DDBJ whole genome shotgun (WGS) entry which is preliminary data.</text>
</comment>
<feature type="domain" description="Sushi" evidence="10">
    <location>
        <begin position="1"/>
        <end position="37"/>
    </location>
</feature>
<feature type="disulfide bond" evidence="8">
    <location>
        <begin position="1767"/>
        <end position="1794"/>
    </location>
</feature>
<dbReference type="FunFam" id="2.10.70.10:FF:000011">
    <property type="entry name" value="CUB and sushi domain-containing protein 3 isoform A"/>
    <property type="match status" value="1"/>
</dbReference>
<feature type="domain" description="Sushi" evidence="10">
    <location>
        <begin position="967"/>
        <end position="1024"/>
    </location>
</feature>
<feature type="disulfide bond" evidence="8">
    <location>
        <begin position="2121"/>
        <end position="2148"/>
    </location>
</feature>
<feature type="domain" description="Sushi" evidence="10">
    <location>
        <begin position="1680"/>
        <end position="1738"/>
    </location>
</feature>
<feature type="disulfide bond" evidence="8">
    <location>
        <begin position="2179"/>
        <end position="2206"/>
    </location>
</feature>
<dbReference type="PROSITE" id="PS50923">
    <property type="entry name" value="SUSHI"/>
    <property type="match status" value="46"/>
</dbReference>
<feature type="domain" description="Sushi" evidence="10">
    <location>
        <begin position="2447"/>
        <end position="2506"/>
    </location>
</feature>
<evidence type="ECO:0000313" key="11">
    <source>
        <dbReference type="EMBL" id="CAL1545259.1"/>
    </source>
</evidence>
<feature type="domain" description="Sushi" evidence="10">
    <location>
        <begin position="389"/>
        <end position="447"/>
    </location>
</feature>
<feature type="disulfide bond" evidence="8">
    <location>
        <begin position="1650"/>
        <end position="1677"/>
    </location>
</feature>
<feature type="domain" description="EGF-like" evidence="9">
    <location>
        <begin position="2746"/>
        <end position="2777"/>
    </location>
</feature>
<feature type="domain" description="Sushi" evidence="10">
    <location>
        <begin position="1257"/>
        <end position="1314"/>
    </location>
</feature>
<feature type="disulfide bond" evidence="8">
    <location>
        <begin position="2063"/>
        <end position="2090"/>
    </location>
</feature>
<feature type="disulfide bond" evidence="8">
    <location>
        <begin position="2598"/>
        <end position="2625"/>
    </location>
</feature>
<feature type="disulfide bond" evidence="8">
    <location>
        <begin position="530"/>
        <end position="557"/>
    </location>
</feature>
<feature type="domain" description="Sushi" evidence="10">
    <location>
        <begin position="329"/>
        <end position="388"/>
    </location>
</feature>
<evidence type="ECO:0000256" key="8">
    <source>
        <dbReference type="PROSITE-ProRule" id="PRU00302"/>
    </source>
</evidence>
<evidence type="ECO:0000313" key="12">
    <source>
        <dbReference type="Proteomes" id="UP001497497"/>
    </source>
</evidence>
<feature type="disulfide bond" evidence="8">
    <location>
        <begin position="763"/>
        <end position="790"/>
    </location>
</feature>
<evidence type="ECO:0000256" key="3">
    <source>
        <dbReference type="ARBA" id="ARBA00022737"/>
    </source>
</evidence>
<feature type="domain" description="Sushi" evidence="10">
    <location>
        <begin position="1493"/>
        <end position="1564"/>
    </location>
</feature>
<feature type="domain" description="Sushi" evidence="10">
    <location>
        <begin position="38"/>
        <end position="95"/>
    </location>
</feature>
<dbReference type="SUPFAM" id="SSF57535">
    <property type="entry name" value="Complement control module/SCR domain"/>
    <property type="match status" value="47"/>
</dbReference>
<feature type="disulfide bond" evidence="7">
    <location>
        <begin position="2831"/>
        <end position="2840"/>
    </location>
</feature>
<feature type="disulfide bond" evidence="8">
    <location>
        <begin position="1056"/>
        <end position="1083"/>
    </location>
</feature>
<feature type="domain" description="Sushi" evidence="10">
    <location>
        <begin position="2565"/>
        <end position="2627"/>
    </location>
</feature>
<feature type="disulfide bond" evidence="8">
    <location>
        <begin position="66"/>
        <end position="93"/>
    </location>
</feature>
<feature type="disulfide bond" evidence="8">
    <location>
        <begin position="1227"/>
        <end position="1254"/>
    </location>
</feature>
<feature type="disulfide bond" evidence="8">
    <location>
        <begin position="183"/>
        <end position="210"/>
    </location>
</feature>
<feature type="domain" description="Sushi" evidence="10">
    <location>
        <begin position="2093"/>
        <end position="2150"/>
    </location>
</feature>
<feature type="disulfide bond" evidence="8">
    <location>
        <begin position="1285"/>
        <end position="1312"/>
    </location>
</feature>
<keyword evidence="6" id="KW-0325">Glycoprotein</keyword>
<feature type="domain" description="Sushi" evidence="10">
    <location>
        <begin position="1141"/>
        <end position="1198"/>
    </location>
</feature>
<accession>A0AAV2IG92</accession>
<feature type="disulfide bond" evidence="8">
    <location>
        <begin position="995"/>
        <end position="1022"/>
    </location>
</feature>
<feature type="domain" description="Sushi" evidence="10">
    <location>
        <begin position="96"/>
        <end position="153"/>
    </location>
</feature>
<keyword evidence="4" id="KW-0472">Membrane</keyword>
<feature type="domain" description="Sushi" evidence="10">
    <location>
        <begin position="1857"/>
        <end position="1917"/>
    </location>
</feature>
<dbReference type="Pfam" id="PF00084">
    <property type="entry name" value="Sushi"/>
    <property type="match status" value="46"/>
</dbReference>
<dbReference type="InterPro" id="IPR000436">
    <property type="entry name" value="Sushi_SCR_CCP_dom"/>
</dbReference>
<dbReference type="InterPro" id="IPR050350">
    <property type="entry name" value="Compl-Cell_Adhes-Reg"/>
</dbReference>
<feature type="disulfide bond" evidence="8">
    <location>
        <begin position="2354"/>
        <end position="2381"/>
    </location>
</feature>
<feature type="domain" description="Sushi" evidence="10">
    <location>
        <begin position="735"/>
        <end position="792"/>
    </location>
</feature>
<feature type="domain" description="Sushi" evidence="10">
    <location>
        <begin position="2151"/>
        <end position="2208"/>
    </location>
</feature>
<dbReference type="SMART" id="SM00032">
    <property type="entry name" value="CCP"/>
    <property type="match status" value="46"/>
</dbReference>
<feature type="domain" description="Sushi" evidence="10">
    <location>
        <begin position="2507"/>
        <end position="2564"/>
    </location>
</feature>
<feature type="disulfide bond" evidence="8">
    <location>
        <begin position="937"/>
        <end position="964"/>
    </location>
</feature>
<evidence type="ECO:0008006" key="13">
    <source>
        <dbReference type="Google" id="ProtNLM"/>
    </source>
</evidence>
<organism evidence="11 12">
    <name type="scientific">Lymnaea stagnalis</name>
    <name type="common">Great pond snail</name>
    <name type="synonym">Helix stagnalis</name>
    <dbReference type="NCBI Taxonomy" id="6523"/>
    <lineage>
        <taxon>Eukaryota</taxon>
        <taxon>Metazoa</taxon>
        <taxon>Spiralia</taxon>
        <taxon>Lophotrochozoa</taxon>
        <taxon>Mollusca</taxon>
        <taxon>Gastropoda</taxon>
        <taxon>Heterobranchia</taxon>
        <taxon>Euthyneura</taxon>
        <taxon>Panpulmonata</taxon>
        <taxon>Hygrophila</taxon>
        <taxon>Lymnaeoidea</taxon>
        <taxon>Lymnaeidae</taxon>
        <taxon>Lymnaea</taxon>
    </lineage>
</organism>
<dbReference type="Gene3D" id="2.10.70.10">
    <property type="entry name" value="Complement Module, domain 1"/>
    <property type="match status" value="47"/>
</dbReference>
<feature type="disulfide bond" evidence="7">
    <location>
        <begin position="2749"/>
        <end position="2759"/>
    </location>
</feature>
<evidence type="ECO:0000256" key="7">
    <source>
        <dbReference type="PROSITE-ProRule" id="PRU00076"/>
    </source>
</evidence>